<dbReference type="SUPFAM" id="SSF110710">
    <property type="entry name" value="TTHA0583/YokD-like"/>
    <property type="match status" value="1"/>
</dbReference>
<proteinExistence type="inferred from homology"/>
<evidence type="ECO:0000256" key="4">
    <source>
        <dbReference type="ARBA" id="ARBA00023315"/>
    </source>
</evidence>
<dbReference type="Proteomes" id="UP000078543">
    <property type="component" value="Unassembled WGS sequence"/>
</dbReference>
<reference evidence="6 7" key="1">
    <citation type="submission" date="2016-04" db="EMBL/GenBank/DDBJ databases">
        <title>Draft genome sequence of freshwater magnetotactic bacteria Magnetospirillum marisnigri SP-1 and Magnetospirillum moscoviense BB-1.</title>
        <authorList>
            <person name="Koziaeva V."/>
            <person name="Dziuba M.V."/>
            <person name="Ivanov T.M."/>
            <person name="Kuznetsov B."/>
            <person name="Grouzdev D.S."/>
        </authorList>
    </citation>
    <scope>NUCLEOTIDE SEQUENCE [LARGE SCALE GENOMIC DNA]</scope>
    <source>
        <strain evidence="6 7">BB-1</strain>
    </source>
</reference>
<dbReference type="InterPro" id="IPR028345">
    <property type="entry name" value="Antibiotic_NAT-like"/>
</dbReference>
<keyword evidence="3 5" id="KW-0808">Transferase</keyword>
<protein>
    <recommendedName>
        <fullName evidence="2 5">Aminoglycoside N(3)-acetyltransferase</fullName>
        <ecNumber evidence="5">2.3.1.-</ecNumber>
    </recommendedName>
</protein>
<comment type="caution">
    <text evidence="6">The sequence shown here is derived from an EMBL/GenBank/DDBJ whole genome shotgun (WGS) entry which is preliminary data.</text>
</comment>
<dbReference type="GO" id="GO:0046353">
    <property type="term" value="F:aminoglycoside 3-N-acetyltransferase activity"/>
    <property type="evidence" value="ECO:0007669"/>
    <property type="project" value="UniProtKB-EC"/>
</dbReference>
<dbReference type="PANTHER" id="PTHR11104:SF0">
    <property type="entry name" value="SPBETA PROPHAGE-DERIVED AMINOGLYCOSIDE N(3')-ACETYLTRANSFERASE-LIKE PROTEIN YOKD"/>
    <property type="match status" value="1"/>
</dbReference>
<comment type="catalytic activity">
    <reaction evidence="5">
        <text>a 2-deoxystreptamine antibiotic + acetyl-CoA = an N(3)-acetyl-2-deoxystreptamine antibiotic + CoA + H(+)</text>
        <dbReference type="Rhea" id="RHEA:12665"/>
        <dbReference type="ChEBI" id="CHEBI:15378"/>
        <dbReference type="ChEBI" id="CHEBI:57287"/>
        <dbReference type="ChEBI" id="CHEBI:57288"/>
        <dbReference type="ChEBI" id="CHEBI:57921"/>
        <dbReference type="ChEBI" id="CHEBI:77452"/>
        <dbReference type="EC" id="2.3.1.81"/>
    </reaction>
</comment>
<dbReference type="OrthoDB" id="7330654at2"/>
<dbReference type="PANTHER" id="PTHR11104">
    <property type="entry name" value="AMINOGLYCOSIDE N3-ACETYLTRANSFERASE"/>
    <property type="match status" value="1"/>
</dbReference>
<keyword evidence="4 5" id="KW-0012">Acyltransferase</keyword>
<evidence type="ECO:0000256" key="5">
    <source>
        <dbReference type="RuleBase" id="RU365031"/>
    </source>
</evidence>
<gene>
    <name evidence="6" type="ORF">A6A05_00380</name>
</gene>
<dbReference type="AlphaFoldDB" id="A0A178MWF7"/>
<name>A0A178MWF7_9PROT</name>
<dbReference type="STRING" id="1437059.A6A05_00380"/>
<evidence type="ECO:0000256" key="3">
    <source>
        <dbReference type="ARBA" id="ARBA00022679"/>
    </source>
</evidence>
<accession>A0A178MWF7</accession>
<organism evidence="6 7">
    <name type="scientific">Magnetospirillum moscoviense</name>
    <dbReference type="NCBI Taxonomy" id="1437059"/>
    <lineage>
        <taxon>Bacteria</taxon>
        <taxon>Pseudomonadati</taxon>
        <taxon>Pseudomonadota</taxon>
        <taxon>Alphaproteobacteria</taxon>
        <taxon>Rhodospirillales</taxon>
        <taxon>Rhodospirillaceae</taxon>
        <taxon>Magnetospirillum</taxon>
    </lineage>
</organism>
<keyword evidence="5" id="KW-0046">Antibiotic resistance</keyword>
<dbReference type="EMBL" id="LWQU01000104">
    <property type="protein sequence ID" value="OAN55051.1"/>
    <property type="molecule type" value="Genomic_DNA"/>
</dbReference>
<sequence length="280" mass="29649">MWDQAALERHLAALGLTAGDHVLMRASLRRLGAVAGNRADMLIDATLRVIGPTGTLAVLAFHPVVPFPGLRRGLAPVASDDPPSSGGLAVAVAARPQARRSAHPACGWAAIGAGAQALLDGHDGDVSCFHPIAALAGMGGKLVNVGNVTDSPGFSTVHYIQDQLGLSRRNLLAGRIGLRTASGLYHLQDFPGCSQGFGRLYGAYVEAGILRAGPVGDSYAIAAAARDLMAVERPLLRADPTAPLCRDPRCMHCRGLVTYNKRDWPRFWAGWAWRKLTGRR</sequence>
<evidence type="ECO:0000256" key="2">
    <source>
        <dbReference type="ARBA" id="ARBA00012882"/>
    </source>
</evidence>
<dbReference type="Pfam" id="PF02522">
    <property type="entry name" value="Antibiotic_NAT"/>
    <property type="match status" value="1"/>
</dbReference>
<keyword evidence="7" id="KW-1185">Reference proteome</keyword>
<evidence type="ECO:0000256" key="1">
    <source>
        <dbReference type="ARBA" id="ARBA00006383"/>
    </source>
</evidence>
<dbReference type="GO" id="GO:0046677">
    <property type="term" value="P:response to antibiotic"/>
    <property type="evidence" value="ECO:0007669"/>
    <property type="project" value="UniProtKB-KW"/>
</dbReference>
<dbReference type="EC" id="2.3.1.-" evidence="5"/>
<evidence type="ECO:0000313" key="6">
    <source>
        <dbReference type="EMBL" id="OAN55051.1"/>
    </source>
</evidence>
<dbReference type="RefSeq" id="WP_068498111.1">
    <property type="nucleotide sequence ID" value="NZ_LWQU01000104.1"/>
</dbReference>
<dbReference type="InterPro" id="IPR003679">
    <property type="entry name" value="Amioglycoside_AcTrfase"/>
</dbReference>
<evidence type="ECO:0000313" key="7">
    <source>
        <dbReference type="Proteomes" id="UP000078543"/>
    </source>
</evidence>
<comment type="similarity">
    <text evidence="1 5">Belongs to the antibiotic N-acetyltransferase family.</text>
</comment>